<dbReference type="Proteomes" id="UP000032522">
    <property type="component" value="Unassembled WGS sequence"/>
</dbReference>
<evidence type="ECO:0000313" key="5">
    <source>
        <dbReference type="EMBL" id="KJE27319.1"/>
    </source>
</evidence>
<feature type="domain" description="Bacillithiol biosynthesis BshC N-terminal Rossmann-like" evidence="3">
    <location>
        <begin position="1"/>
        <end position="381"/>
    </location>
</feature>
<dbReference type="InterPro" id="IPR055399">
    <property type="entry name" value="CC_BshC"/>
</dbReference>
<evidence type="ECO:0000259" key="4">
    <source>
        <dbReference type="Pfam" id="PF24850"/>
    </source>
</evidence>
<dbReference type="PATRIC" id="fig|1462.6.peg.2264"/>
<organism evidence="5 6">
    <name type="scientific">Geobacillus kaustophilus</name>
    <dbReference type="NCBI Taxonomy" id="1462"/>
    <lineage>
        <taxon>Bacteria</taxon>
        <taxon>Bacillati</taxon>
        <taxon>Bacillota</taxon>
        <taxon>Bacilli</taxon>
        <taxon>Bacillales</taxon>
        <taxon>Anoxybacillaceae</taxon>
        <taxon>Geobacillus</taxon>
        <taxon>Geobacillus thermoleovorans group</taxon>
    </lineage>
</organism>
<evidence type="ECO:0000256" key="1">
    <source>
        <dbReference type="ARBA" id="ARBA00022598"/>
    </source>
</evidence>
<dbReference type="PIRSF" id="PIRSF012535">
    <property type="entry name" value="UCP012535"/>
    <property type="match status" value="1"/>
</dbReference>
<accession>A0A0D8BTL3</accession>
<gene>
    <name evidence="2 5" type="primary">bshC</name>
    <name evidence="5" type="ORF">LG52_2016</name>
</gene>
<dbReference type="NCBIfam" id="TIGR03998">
    <property type="entry name" value="thiol_BshC"/>
    <property type="match status" value="1"/>
</dbReference>
<comment type="caution">
    <text evidence="5">The sequence shown here is derived from an EMBL/GenBank/DDBJ whole genome shotgun (WGS) entry which is preliminary data.</text>
</comment>
<name>A0A0D8BTL3_GEOKU</name>
<reference evidence="5 6" key="1">
    <citation type="submission" date="2015-01" db="EMBL/GenBank/DDBJ databases">
        <authorList>
            <person name="Filippidou S."/>
            <person name="Jeanneret N."/>
            <person name="Russel-Delif L."/>
            <person name="Junier T."/>
            <person name="Wunderlin T."/>
            <person name="Molina V."/>
            <person name="Johnson S.L."/>
            <person name="Davenport K.W."/>
            <person name="Chain P.S."/>
            <person name="Dorador C."/>
            <person name="Junier P."/>
        </authorList>
    </citation>
    <scope>NUCLEOTIDE SEQUENCE [LARGE SCALE GENOMIC DNA]</scope>
    <source>
        <strain evidence="5 6">Et7/4</strain>
    </source>
</reference>
<dbReference type="EC" id="6.-.-.-" evidence="2"/>
<protein>
    <recommendedName>
        <fullName evidence="2">Putative cysteine ligase BshC</fullName>
        <ecNumber evidence="2">6.-.-.-</ecNumber>
    </recommendedName>
</protein>
<evidence type="ECO:0000256" key="2">
    <source>
        <dbReference type="HAMAP-Rule" id="MF_01867"/>
    </source>
</evidence>
<dbReference type="EMBL" id="JYBP01000003">
    <property type="protein sequence ID" value="KJE27319.1"/>
    <property type="molecule type" value="Genomic_DNA"/>
</dbReference>
<dbReference type="InterPro" id="IPR055398">
    <property type="entry name" value="Rossmann-like_BshC"/>
</dbReference>
<comment type="similarity">
    <text evidence="2">Belongs to the BshC family.</text>
</comment>
<feature type="domain" description="Bacillithiol biosynthesis BshC C-terminal coiled-coil" evidence="4">
    <location>
        <begin position="383"/>
        <end position="542"/>
    </location>
</feature>
<dbReference type="HAMAP" id="MF_01867">
    <property type="entry name" value="BshC"/>
    <property type="match status" value="1"/>
</dbReference>
<dbReference type="AlphaFoldDB" id="A0A0D8BTL3"/>
<keyword evidence="1 2" id="KW-0436">Ligase</keyword>
<dbReference type="RefSeq" id="WP_044731820.1">
    <property type="nucleotide sequence ID" value="NZ_JYBP01000003.1"/>
</dbReference>
<dbReference type="InterPro" id="IPR011199">
    <property type="entry name" value="Bacillithiol_biosynth_BshC"/>
</dbReference>
<evidence type="ECO:0000313" key="6">
    <source>
        <dbReference type="Proteomes" id="UP000032522"/>
    </source>
</evidence>
<dbReference type="Pfam" id="PF10079">
    <property type="entry name" value="Rossmann-like_BshC"/>
    <property type="match status" value="1"/>
</dbReference>
<proteinExistence type="inferred from homology"/>
<sequence>MEVREIPLPAATKLAADYIAGAFPAESGFAYAQADDEAFCRRLAHLQRRTYDRNGLADYLHAYHRSFSASAATMANIEKLRDERSVVIVGGQQAGLLTGPLYTIYKIITIIQLAKEQERKLGVPVVPLFWIAGEDHDIAEIDHVYVVEEGEVKKAIYPHKPNEKRMAADVPLDRRVAKEWVERVVKTYGETDVTNELLSFLSSCLDEARTFVDFFAVIVLRLFADHGLVVLNAGDAAVRPLERRFFAALIERHRDVTAAVLAQQEALRTLGYAPLIEIGRDAANLFYYDGRERSLLQYDEERGLFHNKAGTLVWTREELLELAETKPSCFSNNVVTRPLMQEYLLPTLAFVAGPGEIAYWAELKGAFPLFDLEMPPVVPRLQATLVSRSLQTDLSDIGLEAADVLTGRLEEAKRRWREATAQAPLASAFAKAREDIEAAHRPLRELGVAIDRGLEGLVAKNAAIIQAQIEFLQHAFERALLRKHETEWRKFWRIETSLRPNGAFQERVWNVFYYINRYGFNFVEKLLAIRGSSNGMHKIVYM</sequence>
<dbReference type="OrthoDB" id="9765151at2"/>
<evidence type="ECO:0000259" key="3">
    <source>
        <dbReference type="Pfam" id="PF10079"/>
    </source>
</evidence>
<comment type="function">
    <text evidence="2">Involved in bacillithiol (BSH) biosynthesis. May catalyze the last step of the pathway, the addition of cysteine to glucosamine malate (GlcN-Mal) to generate BSH.</text>
</comment>
<dbReference type="Pfam" id="PF24850">
    <property type="entry name" value="CC_BshC"/>
    <property type="match status" value="1"/>
</dbReference>
<dbReference type="GO" id="GO:0016874">
    <property type="term" value="F:ligase activity"/>
    <property type="evidence" value="ECO:0007669"/>
    <property type="project" value="UniProtKB-UniRule"/>
</dbReference>